<gene>
    <name evidence="1" type="ORF">BZG73_15285</name>
</gene>
<sequence length="425" mass="48373">MVAPKSLIFQLHQHWEVVEQLTRLSREFPAFELRVLEQVINQFKNKQTDSNTVLTSLINADILQPINRSSDYQLNTLVVDFVRGLTQEHELGLSAVLRARVDAIKDATSQVLEGLDGSDNDLLRTGSNRLSELVRKIIQQLIQDKQAIFEIAELAKSADTSVPIERRYREVLEVYDQYVEPMNEMMDSGLGGSFYPLLEKAEEALDYAVDLLSIRGALYQQRLAMRQIAYQVKELRYQGRVIAQQCADTLLPLREEARQHNQLSAVISKQLSQVRKKGLVRGLNAKGLPLWTSSRVTKIQLGNEVRELMAEFMNFEPIAVVFPDEEDGPTSSTVSWVDEARLREQLSDSLPVDNLMIWLREHYPHLPDAALLRLYHELVQEPQWESTLGPHSNTTVLNTVAVTYYPHKIRALTDPTPAKGIDHAK</sequence>
<dbReference type="Proteomes" id="UP000189410">
    <property type="component" value="Unassembled WGS sequence"/>
</dbReference>
<evidence type="ECO:0000313" key="1">
    <source>
        <dbReference type="EMBL" id="OOE79528.1"/>
    </source>
</evidence>
<protein>
    <submittedName>
        <fullName evidence="1">Uncharacterized protein</fullName>
    </submittedName>
</protein>
<proteinExistence type="predicted"/>
<keyword evidence="2" id="KW-1185">Reference proteome</keyword>
<evidence type="ECO:0000313" key="2">
    <source>
        <dbReference type="Proteomes" id="UP000189410"/>
    </source>
</evidence>
<organism evidence="1 2">
    <name type="scientific">Salinivibrio siamensis</name>
    <dbReference type="NCBI Taxonomy" id="414286"/>
    <lineage>
        <taxon>Bacteria</taxon>
        <taxon>Pseudomonadati</taxon>
        <taxon>Pseudomonadota</taxon>
        <taxon>Gammaproteobacteria</taxon>
        <taxon>Vibrionales</taxon>
        <taxon>Vibrionaceae</taxon>
        <taxon>Salinivibrio</taxon>
    </lineage>
</organism>
<name>A0ABX3K505_9GAMM</name>
<dbReference type="EMBL" id="MUFB01000042">
    <property type="protein sequence ID" value="OOE79528.1"/>
    <property type="molecule type" value="Genomic_DNA"/>
</dbReference>
<accession>A0ABX3K505</accession>
<reference evidence="1 2" key="1">
    <citation type="journal article" date="2017" name="Genome Announc.">
        <title>Draft Genome Sequences of Salinivibrio proteolyticus, Salinivibrio sharmensis, Salinivibrio siamensis, Salinivibrio costicola subsp. alcaliphilus, Salinivibrio costicola subsp. vallismortis, and 29 New Isolates Belonging to the Genus Salinivibrio.</title>
        <authorList>
            <person name="Lopez-Hermoso C."/>
            <person name="de la Haba R.R."/>
            <person name="Sanchez-Porro C."/>
            <person name="Bayliss S.C."/>
            <person name="Feil E.J."/>
            <person name="Ventosa A."/>
        </authorList>
    </citation>
    <scope>NUCLEOTIDE SEQUENCE [LARGE SCALE GENOMIC DNA]</scope>
    <source>
        <strain evidence="1 2">JCM 14472</strain>
    </source>
</reference>
<dbReference type="RefSeq" id="WP_077668758.1">
    <property type="nucleotide sequence ID" value="NZ_MUFB01000042.1"/>
</dbReference>
<comment type="caution">
    <text evidence="1">The sequence shown here is derived from an EMBL/GenBank/DDBJ whole genome shotgun (WGS) entry which is preliminary data.</text>
</comment>